<feature type="region of interest" description="Disordered" evidence="1">
    <location>
        <begin position="187"/>
        <end position="215"/>
    </location>
</feature>
<dbReference type="EMBL" id="JAEFCI010000056">
    <property type="protein sequence ID" value="KAG5463798.1"/>
    <property type="molecule type" value="Genomic_DNA"/>
</dbReference>
<evidence type="ECO:0000313" key="4">
    <source>
        <dbReference type="Proteomes" id="UP000673691"/>
    </source>
</evidence>
<gene>
    <name evidence="3" type="ORF">BJ554DRAFT_6942</name>
</gene>
<organism evidence="3 4">
    <name type="scientific">Olpidium bornovanus</name>
    <dbReference type="NCBI Taxonomy" id="278681"/>
    <lineage>
        <taxon>Eukaryota</taxon>
        <taxon>Fungi</taxon>
        <taxon>Fungi incertae sedis</taxon>
        <taxon>Olpidiomycota</taxon>
        <taxon>Olpidiomycotina</taxon>
        <taxon>Olpidiomycetes</taxon>
        <taxon>Olpidiales</taxon>
        <taxon>Olpidiaceae</taxon>
        <taxon>Olpidium</taxon>
    </lineage>
</organism>
<keyword evidence="2" id="KW-0472">Membrane</keyword>
<reference evidence="3 4" key="1">
    <citation type="journal article" name="Sci. Rep.">
        <title>Genome-scale phylogenetic analyses confirm Olpidium as the closest living zoosporic fungus to the non-flagellated, terrestrial fungi.</title>
        <authorList>
            <person name="Chang Y."/>
            <person name="Rochon D."/>
            <person name="Sekimoto S."/>
            <person name="Wang Y."/>
            <person name="Chovatia M."/>
            <person name="Sandor L."/>
            <person name="Salamov A."/>
            <person name="Grigoriev I.V."/>
            <person name="Stajich J.E."/>
            <person name="Spatafora J.W."/>
        </authorList>
    </citation>
    <scope>NUCLEOTIDE SEQUENCE [LARGE SCALE GENOMIC DNA]</scope>
    <source>
        <strain evidence="3">S191</strain>
    </source>
</reference>
<protein>
    <submittedName>
        <fullName evidence="3">Uncharacterized protein</fullName>
    </submittedName>
</protein>
<sequence length="453" mass="47899">MGRSQFYTSNGQLAVRWGRGFTPVVRGEVRALRRISNPPAVPLDPPSPKDGQKAGVVVARVCSSSAGKLRTKTWTVAGNMLVTISFGILFAFVCGLLFVPALFVVTVGAFHFYWNYVRPPLRPLRGHSRHTSWGVALPKLTPFTDGTSKVSSFEELAAKETIVKIGYLLVTGADELAGADGQLPAAADGTKGDAGAEGGFPDGTQGDGNRDRSAFSAPSSLFDKVALSSVTASKTLQAHLHTHFDHSAATSAASSISSFVSSKIDQMQSYIGARTKFGLNSASGGGHASFGNRNVAGSGGSAVGGGGGSGSGFIGGAAATLDKGRERSRLLNKGFLYALLRKDTLFLYDSEAQRECKGVIVLTRYMVNLYPPGQADNEVYRKDTPIRLVQRRSQMAQRKFRQARARHDVRMVNSTLAPQQRLGNSAPNSPALLPASPTTEAKSSSDSVGTSKA</sequence>
<feature type="compositionally biased region" description="Low complexity" evidence="1">
    <location>
        <begin position="424"/>
        <end position="437"/>
    </location>
</feature>
<name>A0A8H8A256_9FUNG</name>
<evidence type="ECO:0000256" key="1">
    <source>
        <dbReference type="SAM" id="MobiDB-lite"/>
    </source>
</evidence>
<comment type="caution">
    <text evidence="3">The sequence shown here is derived from an EMBL/GenBank/DDBJ whole genome shotgun (WGS) entry which is preliminary data.</text>
</comment>
<feature type="region of interest" description="Disordered" evidence="1">
    <location>
        <begin position="416"/>
        <end position="453"/>
    </location>
</feature>
<keyword evidence="2" id="KW-1133">Transmembrane helix</keyword>
<dbReference type="OrthoDB" id="26740at2759"/>
<feature type="compositionally biased region" description="Polar residues" evidence="1">
    <location>
        <begin position="438"/>
        <end position="453"/>
    </location>
</feature>
<dbReference type="AlphaFoldDB" id="A0A8H8A256"/>
<dbReference type="Proteomes" id="UP000673691">
    <property type="component" value="Unassembled WGS sequence"/>
</dbReference>
<keyword evidence="4" id="KW-1185">Reference proteome</keyword>
<keyword evidence="2" id="KW-0812">Transmembrane</keyword>
<evidence type="ECO:0000313" key="3">
    <source>
        <dbReference type="EMBL" id="KAG5463798.1"/>
    </source>
</evidence>
<proteinExistence type="predicted"/>
<evidence type="ECO:0000256" key="2">
    <source>
        <dbReference type="SAM" id="Phobius"/>
    </source>
</evidence>
<accession>A0A8H8A256</accession>
<feature type="transmembrane region" description="Helical" evidence="2">
    <location>
        <begin position="81"/>
        <end position="114"/>
    </location>
</feature>